<comment type="subcellular location">
    <subcellularLocation>
        <location evidence="1">Cell membrane</location>
        <topology evidence="1">Peripheral membrane protein</topology>
    </subcellularLocation>
</comment>
<feature type="domain" description="ABC transporter" evidence="8">
    <location>
        <begin position="41"/>
        <end position="293"/>
    </location>
</feature>
<dbReference type="NCBIfam" id="TIGR01727">
    <property type="entry name" value="oligo_HPY"/>
    <property type="match status" value="1"/>
</dbReference>
<keyword evidence="5" id="KW-0547">Nucleotide-binding</keyword>
<evidence type="ECO:0000256" key="2">
    <source>
        <dbReference type="ARBA" id="ARBA00005417"/>
    </source>
</evidence>
<evidence type="ECO:0000256" key="5">
    <source>
        <dbReference type="ARBA" id="ARBA00022741"/>
    </source>
</evidence>
<dbReference type="PROSITE" id="PS00211">
    <property type="entry name" value="ABC_TRANSPORTER_1"/>
    <property type="match status" value="1"/>
</dbReference>
<dbReference type="InterPro" id="IPR013563">
    <property type="entry name" value="Oligopep_ABC_C"/>
</dbReference>
<dbReference type="Gene3D" id="3.40.50.300">
    <property type="entry name" value="P-loop containing nucleotide triphosphate hydrolases"/>
    <property type="match status" value="1"/>
</dbReference>
<evidence type="ECO:0000256" key="4">
    <source>
        <dbReference type="ARBA" id="ARBA00022475"/>
    </source>
</evidence>
<gene>
    <name evidence="9" type="ORF">SAMN04489746_1384</name>
</gene>
<accession>A0AB38A7Y6</accession>
<evidence type="ECO:0000256" key="7">
    <source>
        <dbReference type="ARBA" id="ARBA00023136"/>
    </source>
</evidence>
<protein>
    <submittedName>
        <fullName evidence="9">Peptide/nickel transport system ATP-binding protein</fullName>
    </submittedName>
</protein>
<evidence type="ECO:0000256" key="3">
    <source>
        <dbReference type="ARBA" id="ARBA00022448"/>
    </source>
</evidence>
<dbReference type="InterPro" id="IPR027417">
    <property type="entry name" value="P-loop_NTPase"/>
</dbReference>
<comment type="caution">
    <text evidence="9">The sequence shown here is derived from an EMBL/GenBank/DDBJ whole genome shotgun (WGS) entry which is preliminary data.</text>
</comment>
<reference evidence="9 10" key="1">
    <citation type="submission" date="2016-10" db="EMBL/GenBank/DDBJ databases">
        <authorList>
            <person name="Varghese N."/>
            <person name="Submissions S."/>
        </authorList>
    </citation>
    <scope>NUCLEOTIDE SEQUENCE [LARGE SCALE GENOMIC DNA]</scope>
    <source>
        <strain evidence="9 10">DSM 20586</strain>
    </source>
</reference>
<dbReference type="InterPro" id="IPR003439">
    <property type="entry name" value="ABC_transporter-like_ATP-bd"/>
</dbReference>
<dbReference type="InterPro" id="IPR003593">
    <property type="entry name" value="AAA+_ATPase"/>
</dbReference>
<organism evidence="9 10">
    <name type="scientific">Atopobium minutum</name>
    <dbReference type="NCBI Taxonomy" id="1381"/>
    <lineage>
        <taxon>Bacteria</taxon>
        <taxon>Bacillati</taxon>
        <taxon>Actinomycetota</taxon>
        <taxon>Coriobacteriia</taxon>
        <taxon>Coriobacteriales</taxon>
        <taxon>Atopobiaceae</taxon>
        <taxon>Atopobium</taxon>
    </lineage>
</organism>
<name>A0AB38A7Y6_9ACTN</name>
<dbReference type="SMART" id="SM00382">
    <property type="entry name" value="AAA"/>
    <property type="match status" value="1"/>
</dbReference>
<dbReference type="PANTHER" id="PTHR43297:SF2">
    <property type="entry name" value="DIPEPTIDE TRANSPORT ATP-BINDING PROTEIN DPPD"/>
    <property type="match status" value="1"/>
</dbReference>
<dbReference type="FunFam" id="3.40.50.300:FF:000016">
    <property type="entry name" value="Oligopeptide ABC transporter ATP-binding component"/>
    <property type="match status" value="1"/>
</dbReference>
<dbReference type="GO" id="GO:0005524">
    <property type="term" value="F:ATP binding"/>
    <property type="evidence" value="ECO:0007669"/>
    <property type="project" value="UniProtKB-KW"/>
</dbReference>
<evidence type="ECO:0000256" key="1">
    <source>
        <dbReference type="ARBA" id="ARBA00004202"/>
    </source>
</evidence>
<dbReference type="InterPro" id="IPR050388">
    <property type="entry name" value="ABC_Ni/Peptide_Import"/>
</dbReference>
<keyword evidence="6 9" id="KW-0067">ATP-binding</keyword>
<keyword evidence="7" id="KW-0472">Membrane</keyword>
<dbReference type="AlphaFoldDB" id="A0AB38A7Y6"/>
<dbReference type="SUPFAM" id="SSF52540">
    <property type="entry name" value="P-loop containing nucleoside triphosphate hydrolases"/>
    <property type="match status" value="1"/>
</dbReference>
<dbReference type="PANTHER" id="PTHR43297">
    <property type="entry name" value="OLIGOPEPTIDE TRANSPORT ATP-BINDING PROTEIN APPD"/>
    <property type="match status" value="1"/>
</dbReference>
<evidence type="ECO:0000313" key="10">
    <source>
        <dbReference type="Proteomes" id="UP000183687"/>
    </source>
</evidence>
<evidence type="ECO:0000256" key="6">
    <source>
        <dbReference type="ARBA" id="ARBA00022840"/>
    </source>
</evidence>
<comment type="similarity">
    <text evidence="2">Belongs to the ABC transporter superfamily.</text>
</comment>
<evidence type="ECO:0000259" key="8">
    <source>
        <dbReference type="PROSITE" id="PS50893"/>
    </source>
</evidence>
<keyword evidence="3" id="KW-0813">Transport</keyword>
<dbReference type="Pfam" id="PF08352">
    <property type="entry name" value="oligo_HPY"/>
    <property type="match status" value="1"/>
</dbReference>
<dbReference type="GO" id="GO:0015833">
    <property type="term" value="P:peptide transport"/>
    <property type="evidence" value="ECO:0007669"/>
    <property type="project" value="InterPro"/>
</dbReference>
<dbReference type="PROSITE" id="PS50893">
    <property type="entry name" value="ABC_TRANSPORTER_2"/>
    <property type="match status" value="1"/>
</dbReference>
<evidence type="ECO:0000313" key="9">
    <source>
        <dbReference type="EMBL" id="SEB98349.1"/>
    </source>
</evidence>
<dbReference type="Proteomes" id="UP000183687">
    <property type="component" value="Unassembled WGS sequence"/>
</dbReference>
<dbReference type="RefSeq" id="WP_002563952.1">
    <property type="nucleotide sequence ID" value="NZ_CALJSN010000008.1"/>
</dbReference>
<dbReference type="Pfam" id="PF00005">
    <property type="entry name" value="ABC_tran"/>
    <property type="match status" value="1"/>
</dbReference>
<proteinExistence type="inferred from homology"/>
<dbReference type="InterPro" id="IPR017871">
    <property type="entry name" value="ABC_transporter-like_CS"/>
</dbReference>
<dbReference type="EMBL" id="FNSH01000001">
    <property type="protein sequence ID" value="SEB98349.1"/>
    <property type="molecule type" value="Genomic_DNA"/>
</dbReference>
<dbReference type="GO" id="GO:0005886">
    <property type="term" value="C:plasma membrane"/>
    <property type="evidence" value="ECO:0007669"/>
    <property type="project" value="UniProtKB-SubCell"/>
</dbReference>
<dbReference type="CDD" id="cd03257">
    <property type="entry name" value="ABC_NikE_OppD_transporters"/>
    <property type="match status" value="1"/>
</dbReference>
<dbReference type="GO" id="GO:0016887">
    <property type="term" value="F:ATP hydrolysis activity"/>
    <property type="evidence" value="ECO:0007669"/>
    <property type="project" value="InterPro"/>
</dbReference>
<keyword evidence="4" id="KW-1003">Cell membrane</keyword>
<sequence length="365" mass="40344">MTQEQTKHVTNSDAVAQEYAEVAEDLVCERLKEGGRREVLLRVKDLSVTLFTEDGALPAITDLSFIMRKGETLAVVGESGCGKSMTALSVMGLLPTPPAKITNGSIELSGVDMTKLTADEMRQYRGNKLGMIFQEPMTSLNPVMTAGKQIREGILAHNPKMDKKEADARALRMIKLVGIPAPEKVFKSYPHELSGGMRQRIMIAIALACQPELLICDEPTTALDVTIQAQILQLIDRMREELNTAVMLITHDMGVVSEMADWVLVMYAGHKVEYTVAPELFTNPLHPYSKGLINSIPSLDSAVDTLYAIPGNVPMLADMPDGCPFHPRCPFAKSICRKHTPQFEKVKGDKNHRVACWMYTESWGE</sequence>